<comment type="similarity">
    <text evidence="4">Belongs to the class-I pyridoxal-phosphate-dependent aminotransferase family.</text>
</comment>
<dbReference type="RefSeq" id="WP_011708265.1">
    <property type="nucleotide sequence ID" value="NZ_BMIX01000003.1"/>
</dbReference>
<name>A0ABQ1WN07_9FLAO</name>
<evidence type="ECO:0000256" key="1">
    <source>
        <dbReference type="ARBA" id="ARBA00001933"/>
    </source>
</evidence>
<feature type="domain" description="Aminotransferase class I/classII large" evidence="5">
    <location>
        <begin position="31"/>
        <end position="378"/>
    </location>
</feature>
<dbReference type="EC" id="2.6.1.-" evidence="4"/>
<proteinExistence type="inferred from homology"/>
<gene>
    <name evidence="6" type="primary">aspC3</name>
    <name evidence="6" type="ORF">GCM10011532_18200</name>
</gene>
<dbReference type="EMBL" id="BMIX01000003">
    <property type="protein sequence ID" value="GGG34838.1"/>
    <property type="molecule type" value="Genomic_DNA"/>
</dbReference>
<dbReference type="CDD" id="cd00609">
    <property type="entry name" value="AAT_like"/>
    <property type="match status" value="1"/>
</dbReference>
<dbReference type="Gene3D" id="3.90.1150.10">
    <property type="entry name" value="Aspartate Aminotransferase, domain 1"/>
    <property type="match status" value="1"/>
</dbReference>
<comment type="cofactor">
    <cofactor evidence="1 4">
        <name>pyridoxal 5'-phosphate</name>
        <dbReference type="ChEBI" id="CHEBI:597326"/>
    </cofactor>
</comment>
<organism evidence="6 7">
    <name type="scientific">Christiangramia forsetii</name>
    <dbReference type="NCBI Taxonomy" id="411153"/>
    <lineage>
        <taxon>Bacteria</taxon>
        <taxon>Pseudomonadati</taxon>
        <taxon>Bacteroidota</taxon>
        <taxon>Flavobacteriia</taxon>
        <taxon>Flavobacteriales</taxon>
        <taxon>Flavobacteriaceae</taxon>
        <taxon>Christiangramia</taxon>
    </lineage>
</organism>
<evidence type="ECO:0000313" key="6">
    <source>
        <dbReference type="EMBL" id="GGG34838.1"/>
    </source>
</evidence>
<keyword evidence="7" id="KW-1185">Reference proteome</keyword>
<dbReference type="InterPro" id="IPR004839">
    <property type="entry name" value="Aminotransferase_I/II_large"/>
</dbReference>
<evidence type="ECO:0000313" key="7">
    <source>
        <dbReference type="Proteomes" id="UP000605733"/>
    </source>
</evidence>
<dbReference type="InterPro" id="IPR015424">
    <property type="entry name" value="PyrdxlP-dep_Trfase"/>
</dbReference>
<evidence type="ECO:0000256" key="2">
    <source>
        <dbReference type="ARBA" id="ARBA00022576"/>
    </source>
</evidence>
<dbReference type="InterPro" id="IPR050881">
    <property type="entry name" value="LL-DAP_aminotransferase"/>
</dbReference>
<keyword evidence="2 4" id="KW-0032">Aminotransferase</keyword>
<keyword evidence="3 4" id="KW-0808">Transferase</keyword>
<dbReference type="Proteomes" id="UP000605733">
    <property type="component" value="Unassembled WGS sequence"/>
</dbReference>
<dbReference type="InterPro" id="IPR015422">
    <property type="entry name" value="PyrdxlP-dep_Trfase_small"/>
</dbReference>
<dbReference type="Gene3D" id="3.40.640.10">
    <property type="entry name" value="Type I PLP-dependent aspartate aminotransferase-like (Major domain)"/>
    <property type="match status" value="1"/>
</dbReference>
<dbReference type="Pfam" id="PF00155">
    <property type="entry name" value="Aminotran_1_2"/>
    <property type="match status" value="1"/>
</dbReference>
<dbReference type="InterPro" id="IPR015421">
    <property type="entry name" value="PyrdxlP-dep_Trfase_major"/>
</dbReference>
<evidence type="ECO:0000259" key="5">
    <source>
        <dbReference type="Pfam" id="PF00155"/>
    </source>
</evidence>
<dbReference type="SUPFAM" id="SSF53383">
    <property type="entry name" value="PLP-dependent transferases"/>
    <property type="match status" value="1"/>
</dbReference>
<dbReference type="InterPro" id="IPR004838">
    <property type="entry name" value="NHTrfase_class1_PyrdxlP-BS"/>
</dbReference>
<sequence length="381" mass="42968">MITAKRLDTVQEYYFSKKLREVAELRAQGKPIINLGIGSPDLAPPPAVLTALNDALKDNVAHQYQPYKGIKELRNAIAGFYDRYYDLELNTETEILPLMGSKEGIMHISMAFLNPGDEVLLPDPGYPTYSSVAKLLEAKERNYELKAENDWLPDLEKLADEGLENVKIMWVNYPHMPTGSKASDGFFEKLTNFAETHKILVINDNPYSFIQNDYPKSILQKDGLSDYVMELNSLSKSFNMAGWRVGMLTGSEKNINAVLKVKSNMDSGMFYPVQAGAVEALKLPESWFDTQNKIYSNRKEKVLQLADKLGCEVRKDQAGLFVWAKVPDGKTSGDIVDELLYNKDIFITPGFIFGKQGEGYIRFSLCATEEVIDEALKRMKQ</sequence>
<accession>A0ABQ1WN07</accession>
<reference evidence="7" key="1">
    <citation type="journal article" date="2019" name="Int. J. Syst. Evol. Microbiol.">
        <title>The Global Catalogue of Microorganisms (GCM) 10K type strain sequencing project: providing services to taxonomists for standard genome sequencing and annotation.</title>
        <authorList>
            <consortium name="The Broad Institute Genomics Platform"/>
            <consortium name="The Broad Institute Genome Sequencing Center for Infectious Disease"/>
            <person name="Wu L."/>
            <person name="Ma J."/>
        </authorList>
    </citation>
    <scope>NUCLEOTIDE SEQUENCE [LARGE SCALE GENOMIC DNA]</scope>
    <source>
        <strain evidence="7">CGMCC 1.15422</strain>
    </source>
</reference>
<evidence type="ECO:0000256" key="3">
    <source>
        <dbReference type="ARBA" id="ARBA00022679"/>
    </source>
</evidence>
<evidence type="ECO:0000256" key="4">
    <source>
        <dbReference type="RuleBase" id="RU000481"/>
    </source>
</evidence>
<dbReference type="PROSITE" id="PS00105">
    <property type="entry name" value="AA_TRANSFER_CLASS_1"/>
    <property type="match status" value="1"/>
</dbReference>
<protein>
    <recommendedName>
        <fullName evidence="4">Aminotransferase</fullName>
        <ecNumber evidence="4">2.6.1.-</ecNumber>
    </recommendedName>
</protein>
<dbReference type="PANTHER" id="PTHR42832:SF3">
    <property type="entry name" value="L-GLUTAMINE--4-(METHYLSULFANYL)-2-OXOBUTANOATE AMINOTRANSFERASE"/>
    <property type="match status" value="1"/>
</dbReference>
<dbReference type="GO" id="GO:0008483">
    <property type="term" value="F:transaminase activity"/>
    <property type="evidence" value="ECO:0007669"/>
    <property type="project" value="UniProtKB-KW"/>
</dbReference>
<dbReference type="PANTHER" id="PTHR42832">
    <property type="entry name" value="AMINO ACID AMINOTRANSFERASE"/>
    <property type="match status" value="1"/>
</dbReference>
<comment type="caution">
    <text evidence="6">The sequence shown here is derived from an EMBL/GenBank/DDBJ whole genome shotgun (WGS) entry which is preliminary data.</text>
</comment>